<dbReference type="Pfam" id="PF09479">
    <property type="entry name" value="Flg_new"/>
    <property type="match status" value="2"/>
</dbReference>
<dbReference type="SUPFAM" id="SSF49265">
    <property type="entry name" value="Fibronectin type III"/>
    <property type="match status" value="3"/>
</dbReference>
<dbReference type="PROSITE" id="PS50853">
    <property type="entry name" value="FN3"/>
    <property type="match status" value="4"/>
</dbReference>
<reference evidence="3 4" key="1">
    <citation type="submission" date="2021-02" db="EMBL/GenBank/DDBJ databases">
        <title>Bacillus sp. RD4P76, an endophyte from a halophyte.</title>
        <authorList>
            <person name="Sun J.-Q."/>
        </authorList>
    </citation>
    <scope>NUCLEOTIDE SEQUENCE [LARGE SCALE GENOMIC DNA]</scope>
    <source>
        <strain evidence="3 4">RD4P76</strain>
    </source>
</reference>
<dbReference type="EMBL" id="JAFELM010000039">
    <property type="protein sequence ID" value="MBM6619109.1"/>
    <property type="molecule type" value="Genomic_DNA"/>
</dbReference>
<dbReference type="RefSeq" id="WP_204204465.1">
    <property type="nucleotide sequence ID" value="NZ_JAFELM010000039.1"/>
</dbReference>
<dbReference type="InterPro" id="IPR022038">
    <property type="entry name" value="Ig-like_bact"/>
</dbReference>
<protein>
    <submittedName>
        <fullName evidence="3">InlB B-repeat-containing protein</fullName>
    </submittedName>
</protein>
<dbReference type="Gene3D" id="2.60.40.10">
    <property type="entry name" value="Immunoglobulins"/>
    <property type="match status" value="5"/>
</dbReference>
<keyword evidence="4" id="KW-1185">Reference proteome</keyword>
<proteinExistence type="predicted"/>
<feature type="domain" description="Fibronectin type-III" evidence="2">
    <location>
        <begin position="1020"/>
        <end position="1112"/>
    </location>
</feature>
<dbReference type="InterPro" id="IPR003961">
    <property type="entry name" value="FN3_dom"/>
</dbReference>
<feature type="domain" description="Fibronectin type-III" evidence="2">
    <location>
        <begin position="738"/>
        <end position="832"/>
    </location>
</feature>
<evidence type="ECO:0000313" key="3">
    <source>
        <dbReference type="EMBL" id="MBM6619109.1"/>
    </source>
</evidence>
<name>A0ABS2DKW1_9BACI</name>
<dbReference type="InterPro" id="IPR013783">
    <property type="entry name" value="Ig-like_fold"/>
</dbReference>
<dbReference type="Gene3D" id="2.160.20.110">
    <property type="match status" value="2"/>
</dbReference>
<evidence type="ECO:0000313" key="4">
    <source>
        <dbReference type="Proteomes" id="UP001518925"/>
    </source>
</evidence>
<accession>A0ABS2DKW1</accession>
<dbReference type="Pfam" id="PF07523">
    <property type="entry name" value="Big_3"/>
    <property type="match status" value="1"/>
</dbReference>
<dbReference type="InterPro" id="IPR050713">
    <property type="entry name" value="RTP_Phos/Ushers"/>
</dbReference>
<gene>
    <name evidence="3" type="ORF">JR050_15680</name>
</gene>
<feature type="domain" description="Fibronectin type-III" evidence="2">
    <location>
        <begin position="1115"/>
        <end position="1206"/>
    </location>
</feature>
<dbReference type="PANTHER" id="PTHR46957">
    <property type="entry name" value="CYTOKINE RECEPTOR"/>
    <property type="match status" value="1"/>
</dbReference>
<dbReference type="InterPro" id="IPR036116">
    <property type="entry name" value="FN3_sf"/>
</dbReference>
<comment type="subcellular location">
    <subcellularLocation>
        <location evidence="1">Cell envelope</location>
    </subcellularLocation>
</comment>
<sequence>MLRKSLKMFIVMILLLGSLPLNFIESASAEGSHQVVVPIGYTPIYTVDDLNKVRNNLSGKYIVMNDIDLTEATRENGSFYNEGKGWIPIGTETTPFQGTFDGNGYKISGLNQQIKSELVIYAGLFGYVKNGKILNIGMENSSITAENTSLDSSTSKVYAGGIVGYGYNISVTDSYNTGSVSAQSLFDGYAGGIIGYVSGQYNTIATITNSYNTGIIQAKTNTGGIAGEVYRTAISGVYNTADLNKTQSKNTGGIVGYMYSNSSITDAYNTGNISYQSRGGGIVGYASSSSIKNVNNEGDLSSATSSSDGGGILGYGSTVTISNSFNNGNIISTANYSEGGGIAGTITSNSSISESYNNGNISVDSYASGIASTAYRSVINQVFNTGTVTATSSGGIVSYGSEITIIDSFNIGTIKGRYNLGGIAALALSGSSIKNTYNTGSLVSIVSYSSIDKGGIVGENEGTIENSYYIDLINTGVGIGAADGTYKVTFDHMKDKATFQGFDFTSIWKQDTESEFRFPLLSVVPTGESERIIDVSIASLPEKLQYIQGEELILTGGKLLVKTNHGNSKQVEMSQEMVSKINPDWTGNQTVKVTYDGFQTTFTVNVKPTYQVTFADYDGTILKTEDVVGGESATAPEVPIHDGRTFIGWDTTFSNVHDYLYVKAQYRVHEYSVTYRDGESSLFTQTHKYGETINIPEQPTKVGYAFLDWYTDSEYQNLYSFSEPIKSDVVLYAKFVKIPDKVQNIVVKPGIDYLKVTWKPVADADRYSVWWTTSPNEYFNGTYISPENNEYFISGLNQNQTYYVRVTANRLVDDKQIDSPDSQLISARTVFTGVTSPKATAVGADKVKLTWLKSPDATGYEIYRSESSGGSYYKIATTEGYKEDYLNTGLAPGKTYYYKIKAYREINGSTYYSPFSTITSAKPVLTGTTIKAAMAGYDKVKLTWTKSVEATGYEIYRADSLTSTFSKVITITNNSTLTYTNSGLATGKRYYYKIRVYKSIGGKNYYTGYSNSTYATPVLGGTNATAISSGYNKVKVSWKPVSGSHGYEVYRATSLSGSYSKVTTITKGSTLSYINTSLTTGRTYYYKVRAYRIVSGKKVYNSFSKVVSAKPTLAAPSKIYLTKGSKTAIKVSWYNAGEATGYEIYRSIQKTGTYSRIKSITSAKTTSYTNTSLARAKTYYYKVRAYKVVNGKKVYSSFTTVAIYKL</sequence>
<dbReference type="Proteomes" id="UP001518925">
    <property type="component" value="Unassembled WGS sequence"/>
</dbReference>
<dbReference type="PANTHER" id="PTHR46957:SF3">
    <property type="entry name" value="CYTOKINE RECEPTOR"/>
    <property type="match status" value="1"/>
</dbReference>
<organism evidence="3 4">
    <name type="scientific">Bacillus suaedaesalsae</name>
    <dbReference type="NCBI Taxonomy" id="2810349"/>
    <lineage>
        <taxon>Bacteria</taxon>
        <taxon>Bacillati</taxon>
        <taxon>Bacillota</taxon>
        <taxon>Bacilli</taxon>
        <taxon>Bacillales</taxon>
        <taxon>Bacillaceae</taxon>
        <taxon>Bacillus</taxon>
    </lineage>
</organism>
<comment type="caution">
    <text evidence="3">The sequence shown here is derived from an EMBL/GenBank/DDBJ whole genome shotgun (WGS) entry which is preliminary data.</text>
</comment>
<dbReference type="InterPro" id="IPR042229">
    <property type="entry name" value="Listeria/Bacterioides_rpt_sf"/>
</dbReference>
<dbReference type="InterPro" id="IPR013378">
    <property type="entry name" value="InlB-like_B-rpt"/>
</dbReference>
<dbReference type="Gene3D" id="2.60.40.3630">
    <property type="match status" value="1"/>
</dbReference>
<evidence type="ECO:0000256" key="1">
    <source>
        <dbReference type="ARBA" id="ARBA00004196"/>
    </source>
</evidence>
<evidence type="ECO:0000259" key="2">
    <source>
        <dbReference type="PROSITE" id="PS50853"/>
    </source>
</evidence>
<dbReference type="Gene3D" id="2.60.40.4270">
    <property type="entry name" value="Listeria-Bacteroides repeat domain"/>
    <property type="match status" value="1"/>
</dbReference>
<feature type="domain" description="Fibronectin type-III" evidence="2">
    <location>
        <begin position="833"/>
        <end position="923"/>
    </location>
</feature>
<dbReference type="CDD" id="cd00063">
    <property type="entry name" value="FN3"/>
    <property type="match status" value="4"/>
</dbReference>
<dbReference type="SMART" id="SM00060">
    <property type="entry name" value="FN3"/>
    <property type="match status" value="5"/>
</dbReference>